<organism evidence="2 3">
    <name type="scientific">Araneus ventricosus</name>
    <name type="common">Orbweaver spider</name>
    <name type="synonym">Epeira ventricosa</name>
    <dbReference type="NCBI Taxonomy" id="182803"/>
    <lineage>
        <taxon>Eukaryota</taxon>
        <taxon>Metazoa</taxon>
        <taxon>Ecdysozoa</taxon>
        <taxon>Arthropoda</taxon>
        <taxon>Chelicerata</taxon>
        <taxon>Arachnida</taxon>
        <taxon>Araneae</taxon>
        <taxon>Araneomorphae</taxon>
        <taxon>Entelegynae</taxon>
        <taxon>Araneoidea</taxon>
        <taxon>Araneidae</taxon>
        <taxon>Araneus</taxon>
    </lineage>
</organism>
<gene>
    <name evidence="2" type="ORF">AVEN_266110_1</name>
</gene>
<accession>A0A4Y2KXN0</accession>
<evidence type="ECO:0000256" key="1">
    <source>
        <dbReference type="SAM" id="SignalP"/>
    </source>
</evidence>
<name>A0A4Y2KXN0_ARAVE</name>
<dbReference type="Proteomes" id="UP000499080">
    <property type="component" value="Unassembled WGS sequence"/>
</dbReference>
<dbReference type="PANTHER" id="PTHR33964:SF1">
    <property type="entry name" value="RE45066P"/>
    <property type="match status" value="1"/>
</dbReference>
<dbReference type="AlphaFoldDB" id="A0A4Y2KXN0"/>
<evidence type="ECO:0000313" key="3">
    <source>
        <dbReference type="Proteomes" id="UP000499080"/>
    </source>
</evidence>
<dbReference type="PANTHER" id="PTHR33964">
    <property type="entry name" value="RE45066P-RELATED"/>
    <property type="match status" value="1"/>
</dbReference>
<feature type="chain" id="PRO_5021195271" description="DUF19 domain-containing protein" evidence="1">
    <location>
        <begin position="20"/>
        <end position="193"/>
    </location>
</feature>
<comment type="caution">
    <text evidence="2">The sequence shown here is derived from an EMBL/GenBank/DDBJ whole genome shotgun (WGS) entry which is preliminary data.</text>
</comment>
<keyword evidence="3" id="KW-1185">Reference proteome</keyword>
<reference evidence="2 3" key="1">
    <citation type="journal article" date="2019" name="Sci. Rep.">
        <title>Orb-weaving spider Araneus ventricosus genome elucidates the spidroin gene catalogue.</title>
        <authorList>
            <person name="Kono N."/>
            <person name="Nakamura H."/>
            <person name="Ohtoshi R."/>
            <person name="Moran D.A.P."/>
            <person name="Shinohara A."/>
            <person name="Yoshida Y."/>
            <person name="Fujiwara M."/>
            <person name="Mori M."/>
            <person name="Tomita M."/>
            <person name="Arakawa K."/>
        </authorList>
    </citation>
    <scope>NUCLEOTIDE SEQUENCE [LARGE SCALE GENOMIC DNA]</scope>
</reference>
<proteinExistence type="predicted"/>
<evidence type="ECO:0000313" key="2">
    <source>
        <dbReference type="EMBL" id="GBN07141.1"/>
    </source>
</evidence>
<sequence>MKFLIVVILLSFGEPFAQSQVCELNPMFFCSFEIEPFLQSPPEDEDSLVHLCGLFVKYFRCMRTFATKCDKSEDYRPYKYIQDARNFVGGLCFEGSFLQQDYLRFAKCYKNAMPEIRPCQEKFDTDHDYYFSPYEVKDPETIEDICKKHRANVGCISEVIRMKCGGEAKHVFLRIVQLSKYLLVTCPKFDEVN</sequence>
<dbReference type="EMBL" id="BGPR01005136">
    <property type="protein sequence ID" value="GBN07141.1"/>
    <property type="molecule type" value="Genomic_DNA"/>
</dbReference>
<protein>
    <recommendedName>
        <fullName evidence="4">DUF19 domain-containing protein</fullName>
    </recommendedName>
</protein>
<evidence type="ECO:0008006" key="4">
    <source>
        <dbReference type="Google" id="ProtNLM"/>
    </source>
</evidence>
<feature type="signal peptide" evidence="1">
    <location>
        <begin position="1"/>
        <end position="19"/>
    </location>
</feature>
<keyword evidence="1" id="KW-0732">Signal</keyword>
<dbReference type="OrthoDB" id="10334732at2759"/>